<dbReference type="SUPFAM" id="SSF52833">
    <property type="entry name" value="Thioredoxin-like"/>
    <property type="match status" value="1"/>
</dbReference>
<dbReference type="InterPro" id="IPR036249">
    <property type="entry name" value="Thioredoxin-like_sf"/>
</dbReference>
<keyword evidence="3" id="KW-1185">Reference proteome</keyword>
<sequence>MADLETLVGLAAAAGMDTRRVRTALSGDIGTEQVQAAIKQAQERGISAMPTMMFNERYAVQGAQEVGTYRKILEKAAAEDALTLMIDRAPNCNDDSCKR</sequence>
<proteinExistence type="predicted"/>
<evidence type="ECO:0000313" key="2">
    <source>
        <dbReference type="EMBL" id="NBD25035.1"/>
    </source>
</evidence>
<dbReference type="Proteomes" id="UP000665561">
    <property type="component" value="Unassembled WGS sequence"/>
</dbReference>
<protein>
    <recommendedName>
        <fullName evidence="1">DSBA-like thioredoxin domain-containing protein</fullName>
    </recommendedName>
</protein>
<dbReference type="Gene3D" id="3.40.30.10">
    <property type="entry name" value="Glutaredoxin"/>
    <property type="match status" value="1"/>
</dbReference>
<dbReference type="InterPro" id="IPR001853">
    <property type="entry name" value="DSBA-like_thioredoxin_dom"/>
</dbReference>
<name>A0ABW9XQW8_9BACL</name>
<gene>
    <name evidence="2" type="ORF">GT019_14215</name>
</gene>
<dbReference type="RefSeq" id="WP_161743838.1">
    <property type="nucleotide sequence ID" value="NZ_JAAAMV010000009.1"/>
</dbReference>
<comment type="caution">
    <text evidence="2">The sequence shown here is derived from an EMBL/GenBank/DDBJ whole genome shotgun (WGS) entry which is preliminary data.</text>
</comment>
<reference evidence="2 3" key="1">
    <citation type="submission" date="2020-01" db="EMBL/GenBank/DDBJ databases">
        <title>Paenibacillus soybeanensis sp. nov. isolated from the nodules of soybean (Glycine max(L.) Merr).</title>
        <authorList>
            <person name="Wang H."/>
        </authorList>
    </citation>
    <scope>NUCLEOTIDE SEQUENCE [LARGE SCALE GENOMIC DNA]</scope>
    <source>
        <strain evidence="2 3">T1</strain>
    </source>
</reference>
<dbReference type="Pfam" id="PF01323">
    <property type="entry name" value="DSBA"/>
    <property type="match status" value="1"/>
</dbReference>
<dbReference type="EMBL" id="JAAAMV010000009">
    <property type="protein sequence ID" value="NBD25035.1"/>
    <property type="molecule type" value="Genomic_DNA"/>
</dbReference>
<evidence type="ECO:0000313" key="3">
    <source>
        <dbReference type="Proteomes" id="UP000665561"/>
    </source>
</evidence>
<organism evidence="2 3">
    <name type="scientific">Paenibacillus glycinis</name>
    <dbReference type="NCBI Taxonomy" id="2697035"/>
    <lineage>
        <taxon>Bacteria</taxon>
        <taxon>Bacillati</taxon>
        <taxon>Bacillota</taxon>
        <taxon>Bacilli</taxon>
        <taxon>Bacillales</taxon>
        <taxon>Paenibacillaceae</taxon>
        <taxon>Paenibacillus</taxon>
    </lineage>
</organism>
<evidence type="ECO:0000259" key="1">
    <source>
        <dbReference type="Pfam" id="PF01323"/>
    </source>
</evidence>
<feature type="domain" description="DSBA-like thioredoxin" evidence="1">
    <location>
        <begin position="3"/>
        <end position="73"/>
    </location>
</feature>
<accession>A0ABW9XQW8</accession>